<dbReference type="AlphaFoldDB" id="A0A6C2UQM9"/>
<dbReference type="PANTHER" id="PTHR45737:SF6">
    <property type="entry name" value="VON WILLEBRAND FACTOR A DOMAIN-CONTAINING PROTEIN 5A"/>
    <property type="match status" value="1"/>
</dbReference>
<dbReference type="Gene3D" id="3.40.50.410">
    <property type="entry name" value="von Willebrand factor, type A domain"/>
    <property type="match status" value="1"/>
</dbReference>
<feature type="signal peptide" evidence="1">
    <location>
        <begin position="1"/>
        <end position="17"/>
    </location>
</feature>
<dbReference type="SMART" id="SM00327">
    <property type="entry name" value="VWA"/>
    <property type="match status" value="1"/>
</dbReference>
<accession>A0A6C2UQM9</accession>
<gene>
    <name evidence="4" type="ORF">SCARR_04680</name>
</gene>
<evidence type="ECO:0000259" key="3">
    <source>
        <dbReference type="PROSITE" id="PS51468"/>
    </source>
</evidence>
<feature type="domain" description="VIT" evidence="3">
    <location>
        <begin position="24"/>
        <end position="152"/>
    </location>
</feature>
<organism evidence="4 5">
    <name type="scientific">Pontiella sulfatireligans</name>
    <dbReference type="NCBI Taxonomy" id="2750658"/>
    <lineage>
        <taxon>Bacteria</taxon>
        <taxon>Pseudomonadati</taxon>
        <taxon>Kiritimatiellota</taxon>
        <taxon>Kiritimatiellia</taxon>
        <taxon>Kiritimatiellales</taxon>
        <taxon>Pontiellaceae</taxon>
        <taxon>Pontiella</taxon>
    </lineage>
</organism>
<dbReference type="InterPro" id="IPR036465">
    <property type="entry name" value="vWFA_dom_sf"/>
</dbReference>
<evidence type="ECO:0000313" key="4">
    <source>
        <dbReference type="EMBL" id="VGO22595.1"/>
    </source>
</evidence>
<evidence type="ECO:0008006" key="6">
    <source>
        <dbReference type="Google" id="ProtNLM"/>
    </source>
</evidence>
<dbReference type="Pfam" id="PF13768">
    <property type="entry name" value="VWA_3"/>
    <property type="match status" value="1"/>
</dbReference>
<dbReference type="Proteomes" id="UP000346198">
    <property type="component" value="Unassembled WGS sequence"/>
</dbReference>
<keyword evidence="1" id="KW-0732">Signal</keyword>
<dbReference type="RefSeq" id="WP_136064060.1">
    <property type="nucleotide sequence ID" value="NZ_CAAHFH010000002.1"/>
</dbReference>
<dbReference type="PROSITE" id="PS51468">
    <property type="entry name" value="VIT"/>
    <property type="match status" value="1"/>
</dbReference>
<name>A0A6C2UQM9_9BACT</name>
<reference evidence="4 5" key="1">
    <citation type="submission" date="2019-04" db="EMBL/GenBank/DDBJ databases">
        <authorList>
            <person name="Van Vliet M D."/>
        </authorList>
    </citation>
    <scope>NUCLEOTIDE SEQUENCE [LARGE SCALE GENOMIC DNA]</scope>
    <source>
        <strain evidence="4 5">F21</strain>
    </source>
</reference>
<dbReference type="PROSITE" id="PS50234">
    <property type="entry name" value="VWFA"/>
    <property type="match status" value="1"/>
</dbReference>
<evidence type="ECO:0000259" key="2">
    <source>
        <dbReference type="PROSITE" id="PS50234"/>
    </source>
</evidence>
<evidence type="ECO:0000313" key="5">
    <source>
        <dbReference type="Proteomes" id="UP000346198"/>
    </source>
</evidence>
<evidence type="ECO:0000256" key="1">
    <source>
        <dbReference type="SAM" id="SignalP"/>
    </source>
</evidence>
<dbReference type="Pfam" id="PF08487">
    <property type="entry name" value="VIT"/>
    <property type="match status" value="1"/>
</dbReference>
<dbReference type="EMBL" id="CAAHFH010000002">
    <property type="protein sequence ID" value="VGO22595.1"/>
    <property type="molecule type" value="Genomic_DNA"/>
</dbReference>
<sequence>MKKWILFITVIAGMAHAQSEVAGVMFAVGSTNEPRVILPLKKTDVKIDVTAGIARTEVVQRFHNDLDRPLEAVYIFPLPSEAAVDDFEIRLADRVIKSTVKEREEAKAVYEEAKAAGKKTALFEQERPNIFTTSVANLLPGETVDICFSYVETLRFQKDRYDLTFPMVVGTRYIPVRSNITDAGRLNPPVLPPTIDPGHRLSIAVSLSGLPVENVTSTTHAIAVKDEGGECYSVSLAREETIPNSEFSIAVHLRPNDAPAVSFVQSISDSAYGLLSVLPPIGKVREHKPQPKDVVFLIDTSGSMSGESIAQARSGLRRCLDILNPDDRFSIVRFASDFSWFSPELREAAPGKLDAARDYIDGLEANGGTEMQAALDYVLALMPNETARMPMIIFLTDGDVGNEDSLIALLSQKLGDTRLFTFGIGSAPNEFLMHRMAETGRGQSRFIRSHEDVGEVMADFFQTLEAPVLTDVSVHWEDGAAHVYPERCPDIFYGRPLQLVAHAPGGFGGRVRISGLLDGEPQEYGIDIAASQGETHEAIGRLYGRMQVKDLMIRLMQTDAPDDQAELKQGIIQVGLQHQLVTRFTSRVAVEERIIVDGADLVSVKVPVPAPKGWNMYPTATGEPLQLLIGLLLVMGSLICRRGFRAA</sequence>
<dbReference type="SUPFAM" id="SSF53300">
    <property type="entry name" value="vWA-like"/>
    <property type="match status" value="1"/>
</dbReference>
<dbReference type="InterPro" id="IPR002035">
    <property type="entry name" value="VWF_A"/>
</dbReference>
<dbReference type="PANTHER" id="PTHR45737">
    <property type="entry name" value="VON WILLEBRAND FACTOR A DOMAIN-CONTAINING PROTEIN 5A"/>
    <property type="match status" value="1"/>
</dbReference>
<protein>
    <recommendedName>
        <fullName evidence="6">Marine proteobacterial sortase target protein</fullName>
    </recommendedName>
</protein>
<keyword evidence="5" id="KW-1185">Reference proteome</keyword>
<dbReference type="SMART" id="SM00609">
    <property type="entry name" value="VIT"/>
    <property type="match status" value="1"/>
</dbReference>
<proteinExistence type="predicted"/>
<feature type="chain" id="PRO_5025646139" description="Marine proteobacterial sortase target protein" evidence="1">
    <location>
        <begin position="18"/>
        <end position="647"/>
    </location>
</feature>
<dbReference type="InterPro" id="IPR013694">
    <property type="entry name" value="VIT"/>
</dbReference>
<feature type="domain" description="VWFA" evidence="2">
    <location>
        <begin position="293"/>
        <end position="464"/>
    </location>
</feature>